<keyword evidence="4" id="KW-1185">Reference proteome</keyword>
<gene>
    <name evidence="3" type="ORF">CKO45_16870</name>
</gene>
<accession>A0ABS1CZD9</accession>
<dbReference type="EMBL" id="NRSG01000132">
    <property type="protein sequence ID" value="MBK1659906.1"/>
    <property type="molecule type" value="Genomic_DNA"/>
</dbReference>
<evidence type="ECO:0000256" key="2">
    <source>
        <dbReference type="SAM" id="SignalP"/>
    </source>
</evidence>
<dbReference type="Proteomes" id="UP000697995">
    <property type="component" value="Unassembled WGS sequence"/>
</dbReference>
<sequence>MARCASLSAMAASSTSPASIASASVSSSMARSGTLSCAAAISTMTYQGASSGSGMRRPTPCFAATSMQKRAQSSKATSSAPQPMMRP</sequence>
<name>A0ABS1CZD9_9PROT</name>
<feature type="region of interest" description="Disordered" evidence="1">
    <location>
        <begin position="1"/>
        <end position="25"/>
    </location>
</feature>
<organism evidence="3 4">
    <name type="scientific">Paracraurococcus ruber</name>
    <dbReference type="NCBI Taxonomy" id="77675"/>
    <lineage>
        <taxon>Bacteria</taxon>
        <taxon>Pseudomonadati</taxon>
        <taxon>Pseudomonadota</taxon>
        <taxon>Alphaproteobacteria</taxon>
        <taxon>Acetobacterales</taxon>
        <taxon>Roseomonadaceae</taxon>
        <taxon>Paracraurococcus</taxon>
    </lineage>
</organism>
<feature type="signal peptide" evidence="2">
    <location>
        <begin position="1"/>
        <end position="20"/>
    </location>
</feature>
<feature type="compositionally biased region" description="Polar residues" evidence="1">
    <location>
        <begin position="65"/>
        <end position="81"/>
    </location>
</feature>
<comment type="caution">
    <text evidence="3">The sequence shown here is derived from an EMBL/GenBank/DDBJ whole genome shotgun (WGS) entry which is preliminary data.</text>
</comment>
<feature type="chain" id="PRO_5046620371" evidence="2">
    <location>
        <begin position="21"/>
        <end position="87"/>
    </location>
</feature>
<protein>
    <submittedName>
        <fullName evidence="3">Uncharacterized protein</fullName>
    </submittedName>
</protein>
<proteinExistence type="predicted"/>
<evidence type="ECO:0000256" key="1">
    <source>
        <dbReference type="SAM" id="MobiDB-lite"/>
    </source>
</evidence>
<evidence type="ECO:0000313" key="3">
    <source>
        <dbReference type="EMBL" id="MBK1659906.1"/>
    </source>
</evidence>
<reference evidence="3 4" key="1">
    <citation type="journal article" date="2020" name="Microorganisms">
        <title>Osmotic Adaptation and Compatible Solute Biosynthesis of Phototrophic Bacteria as Revealed from Genome Analyses.</title>
        <authorList>
            <person name="Imhoff J.F."/>
            <person name="Rahn T."/>
            <person name="Kunzel S."/>
            <person name="Keller A."/>
            <person name="Neulinger S.C."/>
        </authorList>
    </citation>
    <scope>NUCLEOTIDE SEQUENCE [LARGE SCALE GENOMIC DNA]</scope>
    <source>
        <strain evidence="3 4">DSM 15382</strain>
    </source>
</reference>
<keyword evidence="2" id="KW-0732">Signal</keyword>
<evidence type="ECO:0000313" key="4">
    <source>
        <dbReference type="Proteomes" id="UP000697995"/>
    </source>
</evidence>
<feature type="region of interest" description="Disordered" evidence="1">
    <location>
        <begin position="47"/>
        <end position="87"/>
    </location>
</feature>